<evidence type="ECO:0008006" key="4">
    <source>
        <dbReference type="Google" id="ProtNLM"/>
    </source>
</evidence>
<feature type="chain" id="PRO_5035264145" description="Secreted protein" evidence="1">
    <location>
        <begin position="24"/>
        <end position="161"/>
    </location>
</feature>
<evidence type="ECO:0000256" key="1">
    <source>
        <dbReference type="SAM" id="SignalP"/>
    </source>
</evidence>
<reference evidence="2" key="1">
    <citation type="submission" date="2021-01" db="EMBL/GenBank/DDBJ databases">
        <title>Whole genome shotgun sequence of Virgisporangium aurantiacum NBRC 16421.</title>
        <authorList>
            <person name="Komaki H."/>
            <person name="Tamura T."/>
        </authorList>
    </citation>
    <scope>NUCLEOTIDE SEQUENCE</scope>
    <source>
        <strain evidence="2">NBRC 16421</strain>
    </source>
</reference>
<organism evidence="2 3">
    <name type="scientific">Virgisporangium aurantiacum</name>
    <dbReference type="NCBI Taxonomy" id="175570"/>
    <lineage>
        <taxon>Bacteria</taxon>
        <taxon>Bacillati</taxon>
        <taxon>Actinomycetota</taxon>
        <taxon>Actinomycetes</taxon>
        <taxon>Micromonosporales</taxon>
        <taxon>Micromonosporaceae</taxon>
        <taxon>Virgisporangium</taxon>
    </lineage>
</organism>
<dbReference type="EMBL" id="BOPG01000019">
    <property type="protein sequence ID" value="GIJ55496.1"/>
    <property type="molecule type" value="Genomic_DNA"/>
</dbReference>
<proteinExistence type="predicted"/>
<dbReference type="RefSeq" id="WP_203992401.1">
    <property type="nucleotide sequence ID" value="NZ_BOPG01000019.1"/>
</dbReference>
<dbReference type="Proteomes" id="UP000612585">
    <property type="component" value="Unassembled WGS sequence"/>
</dbReference>
<dbReference type="AlphaFoldDB" id="A0A8J4DZ98"/>
<accession>A0A8J4DZ98</accession>
<evidence type="ECO:0000313" key="2">
    <source>
        <dbReference type="EMBL" id="GIJ55496.1"/>
    </source>
</evidence>
<feature type="signal peptide" evidence="1">
    <location>
        <begin position="1"/>
        <end position="23"/>
    </location>
</feature>
<name>A0A8J4DZ98_9ACTN</name>
<evidence type="ECO:0000313" key="3">
    <source>
        <dbReference type="Proteomes" id="UP000612585"/>
    </source>
</evidence>
<keyword evidence="1" id="KW-0732">Signal</keyword>
<comment type="caution">
    <text evidence="2">The sequence shown here is derived from an EMBL/GenBank/DDBJ whole genome shotgun (WGS) entry which is preliminary data.</text>
</comment>
<gene>
    <name evidence="2" type="ORF">Vau01_030120</name>
</gene>
<keyword evidence="3" id="KW-1185">Reference proteome</keyword>
<protein>
    <recommendedName>
        <fullName evidence="4">Secreted protein</fullName>
    </recommendedName>
</protein>
<sequence>MKTSWWRRIAALGCVVLGTTALAATPAQATLSPASPISIQLSGRDSSNNTVLVGSAVGSLAFDDSNTWYRLSVTVCRQGSYSFPNFRVLVNGANQYLYVNENNARPQVCAGYPGYPANGTLDGDFSYGGTIYTITICLQGVLFTNPVKFPERCFTYDNPFS</sequence>